<accession>A0A1G5S614</accession>
<dbReference type="PANTHER" id="PTHR14226:SF25">
    <property type="entry name" value="PHOSPHOESTERASE"/>
    <property type="match status" value="1"/>
</dbReference>
<dbReference type="InterPro" id="IPR016035">
    <property type="entry name" value="Acyl_Trfase/lysoPLipase"/>
</dbReference>
<dbReference type="RefSeq" id="WP_242870933.1">
    <property type="nucleotide sequence ID" value="NZ_FMWL01000023.1"/>
</dbReference>
<dbReference type="STRING" id="1120920.SAMN03080599_03029"/>
<dbReference type="Proteomes" id="UP000199208">
    <property type="component" value="Unassembled WGS sequence"/>
</dbReference>
<dbReference type="GO" id="GO:0016787">
    <property type="term" value="F:hydrolase activity"/>
    <property type="evidence" value="ECO:0007669"/>
    <property type="project" value="UniProtKB-UniRule"/>
</dbReference>
<evidence type="ECO:0000313" key="6">
    <source>
        <dbReference type="EMBL" id="SCZ81785.1"/>
    </source>
</evidence>
<dbReference type="Pfam" id="PF01734">
    <property type="entry name" value="Patatin"/>
    <property type="match status" value="1"/>
</dbReference>
<dbReference type="EMBL" id="FMWL01000023">
    <property type="protein sequence ID" value="SCZ81785.1"/>
    <property type="molecule type" value="Genomic_DNA"/>
</dbReference>
<evidence type="ECO:0000256" key="4">
    <source>
        <dbReference type="PROSITE-ProRule" id="PRU01161"/>
    </source>
</evidence>
<evidence type="ECO:0000256" key="3">
    <source>
        <dbReference type="ARBA" id="ARBA00023098"/>
    </source>
</evidence>
<feature type="short sequence motif" description="DGA/G" evidence="4">
    <location>
        <begin position="189"/>
        <end position="191"/>
    </location>
</feature>
<gene>
    <name evidence="6" type="ORF">SAMN03080599_03029</name>
</gene>
<keyword evidence="1 4" id="KW-0378">Hydrolase</keyword>
<reference evidence="6 7" key="1">
    <citation type="submission" date="2016-10" db="EMBL/GenBank/DDBJ databases">
        <authorList>
            <person name="de Groot N.N."/>
        </authorList>
    </citation>
    <scope>NUCLEOTIDE SEQUENCE [LARGE SCALE GENOMIC DNA]</scope>
    <source>
        <strain evidence="6 7">DSM 2784</strain>
    </source>
</reference>
<dbReference type="AlphaFoldDB" id="A0A1G5S614"/>
<feature type="short sequence motif" description="GXSXG" evidence="4">
    <location>
        <begin position="62"/>
        <end position="66"/>
    </location>
</feature>
<protein>
    <submittedName>
        <fullName evidence="6">Predicted phospholipase, patatin/cPLA2 family</fullName>
    </submittedName>
</protein>
<dbReference type="CDD" id="cd07208">
    <property type="entry name" value="Pat_hypo_Ecoli_yjju_like"/>
    <property type="match status" value="1"/>
</dbReference>
<dbReference type="Pfam" id="PF19890">
    <property type="entry name" value="DUF6363"/>
    <property type="match status" value="1"/>
</dbReference>
<keyword evidence="3 4" id="KW-0443">Lipid metabolism</keyword>
<dbReference type="InterPro" id="IPR037483">
    <property type="entry name" value="YjjU-like"/>
</dbReference>
<feature type="active site" description="Nucleophile" evidence="4">
    <location>
        <position position="64"/>
    </location>
</feature>
<evidence type="ECO:0000313" key="7">
    <source>
        <dbReference type="Proteomes" id="UP000199208"/>
    </source>
</evidence>
<evidence type="ECO:0000259" key="5">
    <source>
        <dbReference type="PROSITE" id="PS51635"/>
    </source>
</evidence>
<feature type="domain" description="PNPLA" evidence="5">
    <location>
        <begin position="31"/>
        <end position="204"/>
    </location>
</feature>
<feature type="active site" description="Proton acceptor" evidence="4">
    <location>
        <position position="189"/>
    </location>
</feature>
<feature type="short sequence motif" description="GXGXXG" evidence="4">
    <location>
        <begin position="35"/>
        <end position="40"/>
    </location>
</feature>
<dbReference type="GO" id="GO:0016042">
    <property type="term" value="P:lipid catabolic process"/>
    <property type="evidence" value="ECO:0007669"/>
    <property type="project" value="UniProtKB-UniRule"/>
</dbReference>
<evidence type="ECO:0000256" key="1">
    <source>
        <dbReference type="ARBA" id="ARBA00022801"/>
    </source>
</evidence>
<keyword evidence="7" id="KW-1185">Reference proteome</keyword>
<name>A0A1G5S614_9FIRM</name>
<dbReference type="SUPFAM" id="SSF52151">
    <property type="entry name" value="FabD/lysophospholipase-like"/>
    <property type="match status" value="1"/>
</dbReference>
<dbReference type="PANTHER" id="PTHR14226">
    <property type="entry name" value="NEUROPATHY TARGET ESTERASE/SWISS CHEESE D.MELANOGASTER"/>
    <property type="match status" value="1"/>
</dbReference>
<sequence>MEKTTQIEKPAQMDGTGKTERITSNIKDTALIFEGGGMRGSYTAGFLVNLLENHIYMDYVAGISAGASHSVNYLSRDIERAKRSFVDLVLDPEFGGWKSFFRGQGFFRADYIYEQTPVDGGALPFDFETFTKNEAQLRIGAFNRDKGEFVVFRKEDIHEMRDLMKIVRASSSMPIFMPPTHYDGQVLVDGGIGPGGGIALDIAKRDGMKKFFVVLTREKGYIKSPPKYGGFVKAYYRKYPEVVEAMVQRHATYNQTLEELQQLESEGKAYLVYPEVMPISSRETDYKKLAGSYLLGYAQGKRDIEKWKAFLEVE</sequence>
<dbReference type="InterPro" id="IPR002641">
    <property type="entry name" value="PNPLA_dom"/>
</dbReference>
<dbReference type="PROSITE" id="PS51635">
    <property type="entry name" value="PNPLA"/>
    <property type="match status" value="1"/>
</dbReference>
<keyword evidence="2 4" id="KW-0442">Lipid degradation</keyword>
<dbReference type="InterPro" id="IPR045943">
    <property type="entry name" value="DUF6363"/>
</dbReference>
<organism evidence="6 7">
    <name type="scientific">Acidaminobacter hydrogenoformans DSM 2784</name>
    <dbReference type="NCBI Taxonomy" id="1120920"/>
    <lineage>
        <taxon>Bacteria</taxon>
        <taxon>Bacillati</taxon>
        <taxon>Bacillota</taxon>
        <taxon>Clostridia</taxon>
        <taxon>Peptostreptococcales</taxon>
        <taxon>Acidaminobacteraceae</taxon>
        <taxon>Acidaminobacter</taxon>
    </lineage>
</organism>
<dbReference type="Gene3D" id="3.40.1090.10">
    <property type="entry name" value="Cytosolic phospholipase A2 catalytic domain"/>
    <property type="match status" value="2"/>
</dbReference>
<dbReference type="InterPro" id="IPR050301">
    <property type="entry name" value="NTE"/>
</dbReference>
<evidence type="ECO:0000256" key="2">
    <source>
        <dbReference type="ARBA" id="ARBA00022963"/>
    </source>
</evidence>
<proteinExistence type="predicted"/>